<dbReference type="Proteomes" id="UP000308508">
    <property type="component" value="Unassembled WGS sequence"/>
</dbReference>
<dbReference type="GO" id="GO:0003887">
    <property type="term" value="F:DNA-directed DNA polymerase activity"/>
    <property type="evidence" value="ECO:0007669"/>
    <property type="project" value="InterPro"/>
</dbReference>
<dbReference type="SUPFAM" id="SSF102400">
    <property type="entry name" value="DNA polymerase III chi subunit"/>
    <property type="match status" value="1"/>
</dbReference>
<name>A0A5R9PBQ3_9GAMM</name>
<sequence length="141" mass="15951">MPRADFYLIDKPRFREQPLLLVCELAKRAFAAELPTLVLARDMAQAEALDDLLWSFDPDEYLPHQIAGQDEDEDEAPVLIAAPEADPAPRPLLINLRDDAPAGGFERVLEVVPADPAARGPLRERWKHYQSLGFDLKKYDM</sequence>
<dbReference type="PANTHER" id="PTHR38767">
    <property type="entry name" value="DNA POLYMERASE III SUBUNIT CHI"/>
    <property type="match status" value="1"/>
</dbReference>
<dbReference type="GO" id="GO:0032298">
    <property type="term" value="P:positive regulation of DNA-templated DNA replication initiation"/>
    <property type="evidence" value="ECO:0007669"/>
    <property type="project" value="TreeGrafter"/>
</dbReference>
<dbReference type="RefSeq" id="WP_138349606.1">
    <property type="nucleotide sequence ID" value="NZ_SROY01000006.1"/>
</dbReference>
<evidence type="ECO:0000313" key="2">
    <source>
        <dbReference type="Proteomes" id="UP000308508"/>
    </source>
</evidence>
<dbReference type="PANTHER" id="PTHR38767:SF1">
    <property type="entry name" value="DNA POLYMERASE III SUBUNIT CHI"/>
    <property type="match status" value="1"/>
</dbReference>
<reference evidence="1 2" key="1">
    <citation type="submission" date="2019-04" db="EMBL/GenBank/DDBJ databases">
        <authorList>
            <person name="Grouzdev D.S."/>
            <person name="Nazina T.N."/>
        </authorList>
    </citation>
    <scope>NUCLEOTIDE SEQUENCE [LARGE SCALE GENOMIC DNA]</scope>
    <source>
        <strain evidence="1 2">SHC 3-19</strain>
    </source>
</reference>
<dbReference type="STRING" id="1123377.GCA_000423885_01623"/>
<dbReference type="InterPro" id="IPR036768">
    <property type="entry name" value="PolIII_chi_sf"/>
</dbReference>
<proteinExistence type="predicted"/>
<evidence type="ECO:0000313" key="1">
    <source>
        <dbReference type="EMBL" id="TLX20949.1"/>
    </source>
</evidence>
<organism evidence="1 2">
    <name type="scientific">Thermomonas fusca</name>
    <dbReference type="NCBI Taxonomy" id="215690"/>
    <lineage>
        <taxon>Bacteria</taxon>
        <taxon>Pseudomonadati</taxon>
        <taxon>Pseudomonadota</taxon>
        <taxon>Gammaproteobacteria</taxon>
        <taxon>Lysobacterales</taxon>
        <taxon>Lysobacteraceae</taxon>
        <taxon>Thermomonas</taxon>
    </lineage>
</organism>
<gene>
    <name evidence="1" type="ORF">E5S66_12145</name>
</gene>
<dbReference type="GO" id="GO:0006260">
    <property type="term" value="P:DNA replication"/>
    <property type="evidence" value="ECO:0007669"/>
    <property type="project" value="InterPro"/>
</dbReference>
<protein>
    <submittedName>
        <fullName evidence="1">DNA polymerase III subunit chi</fullName>
    </submittedName>
</protein>
<dbReference type="EMBL" id="SROY01000006">
    <property type="protein sequence ID" value="TLX20949.1"/>
    <property type="molecule type" value="Genomic_DNA"/>
</dbReference>
<dbReference type="Gene3D" id="3.40.50.10110">
    <property type="entry name" value="DNA polymerase III subunit chi"/>
    <property type="match status" value="1"/>
</dbReference>
<accession>A0A5R9PBQ3</accession>
<dbReference type="InterPro" id="IPR007459">
    <property type="entry name" value="DNA_pol3_chi"/>
</dbReference>
<comment type="caution">
    <text evidence="1">The sequence shown here is derived from an EMBL/GenBank/DDBJ whole genome shotgun (WGS) entry which is preliminary data.</text>
</comment>
<dbReference type="AlphaFoldDB" id="A0A5R9PBQ3"/>
<dbReference type="GO" id="GO:0003677">
    <property type="term" value="F:DNA binding"/>
    <property type="evidence" value="ECO:0007669"/>
    <property type="project" value="InterPro"/>
</dbReference>
<dbReference type="Pfam" id="PF04364">
    <property type="entry name" value="DNA_pol3_chi"/>
    <property type="match status" value="1"/>
</dbReference>
<keyword evidence="2" id="KW-1185">Reference proteome</keyword>